<feature type="signal peptide" evidence="1">
    <location>
        <begin position="1"/>
        <end position="19"/>
    </location>
</feature>
<proteinExistence type="predicted"/>
<keyword evidence="3" id="KW-1185">Reference proteome</keyword>
<comment type="caution">
    <text evidence="2">The sequence shown here is derived from an EMBL/GenBank/DDBJ whole genome shotgun (WGS) entry which is preliminary data.</text>
</comment>
<organism evidence="2 3">
    <name type="scientific">Polypedilum vanderplanki</name>
    <name type="common">Sleeping chironomid midge</name>
    <dbReference type="NCBI Taxonomy" id="319348"/>
    <lineage>
        <taxon>Eukaryota</taxon>
        <taxon>Metazoa</taxon>
        <taxon>Ecdysozoa</taxon>
        <taxon>Arthropoda</taxon>
        <taxon>Hexapoda</taxon>
        <taxon>Insecta</taxon>
        <taxon>Pterygota</taxon>
        <taxon>Neoptera</taxon>
        <taxon>Endopterygota</taxon>
        <taxon>Diptera</taxon>
        <taxon>Nematocera</taxon>
        <taxon>Chironomoidea</taxon>
        <taxon>Chironomidae</taxon>
        <taxon>Chironominae</taxon>
        <taxon>Polypedilum</taxon>
        <taxon>Polypedilum</taxon>
    </lineage>
</organism>
<keyword evidence="1" id="KW-0732">Signal</keyword>
<dbReference type="EMBL" id="JADBJN010000004">
    <property type="protein sequence ID" value="KAG5666595.1"/>
    <property type="molecule type" value="Genomic_DNA"/>
</dbReference>
<dbReference type="AlphaFoldDB" id="A0A9J6BAP9"/>
<reference evidence="2" key="1">
    <citation type="submission" date="2021-03" db="EMBL/GenBank/DDBJ databases">
        <title>Chromosome level genome of the anhydrobiotic midge Polypedilum vanderplanki.</title>
        <authorList>
            <person name="Yoshida Y."/>
            <person name="Kikawada T."/>
            <person name="Gusev O."/>
        </authorList>
    </citation>
    <scope>NUCLEOTIDE SEQUENCE</scope>
    <source>
        <strain evidence="2">NIAS01</strain>
        <tissue evidence="2">Whole body or cell culture</tissue>
    </source>
</reference>
<name>A0A9J6BAP9_POLVA</name>
<evidence type="ECO:0000313" key="2">
    <source>
        <dbReference type="EMBL" id="KAG5666595.1"/>
    </source>
</evidence>
<accession>A0A9J6BAP9</accession>
<dbReference type="Proteomes" id="UP001107558">
    <property type="component" value="Chromosome 4"/>
</dbReference>
<evidence type="ECO:0000313" key="3">
    <source>
        <dbReference type="Proteomes" id="UP001107558"/>
    </source>
</evidence>
<protein>
    <submittedName>
        <fullName evidence="2">Uncharacterized protein</fullName>
    </submittedName>
</protein>
<evidence type="ECO:0000256" key="1">
    <source>
        <dbReference type="SAM" id="SignalP"/>
    </source>
</evidence>
<gene>
    <name evidence="2" type="ORF">PVAND_014613</name>
</gene>
<sequence length="241" mass="27345">MRLIFMTFFVTIILSAALTQEQQHKTVNELYQEFTEVFPEVELFSSMPIFQKIKTINRDCIKKRLKISENGQKRFQTYSFAAAFISTLAICSGDVHEFVYLLVNTMTDLLTSPGAINRIDCFKLALQELEPNAKILEGFDKNSVTTNDEDCEIITDKKGFENYLIPNIESDIGSTINEGSCGLIKKETLFQFMLKFPILGAGKLNEELEKAAKIIIVDELVGITEKLEKCLVDKMSEVKQN</sequence>
<feature type="chain" id="PRO_5039946854" evidence="1">
    <location>
        <begin position="20"/>
        <end position="241"/>
    </location>
</feature>